<gene>
    <name evidence="1" type="ORF">K7H17_22125</name>
</gene>
<dbReference type="Proteomes" id="UP001138989">
    <property type="component" value="Unassembled WGS sequence"/>
</dbReference>
<comment type="caution">
    <text evidence="1">The sequence shown here is derived from an EMBL/GenBank/DDBJ whole genome shotgun (WGS) entry which is preliminary data.</text>
</comment>
<dbReference type="EMBL" id="JAINWF010000022">
    <property type="protein sequence ID" value="MCD1610548.1"/>
    <property type="molecule type" value="Genomic_DNA"/>
</dbReference>
<dbReference type="AlphaFoldDB" id="A0A9X1N7R3"/>
<proteinExistence type="predicted"/>
<dbReference type="RefSeq" id="WP_207858626.1">
    <property type="nucleotide sequence ID" value="NZ_CP090366.1"/>
</dbReference>
<accession>A0A9X1N7R3</accession>
<reference evidence="1" key="1">
    <citation type="submission" date="2021-08" db="EMBL/GenBank/DDBJ databases">
        <title>Isolation and characterization of neutrophilic mixotrophic iron-oxidizing bacteria from deep-sea hydrothermal vents.</title>
        <authorList>
            <person name="He Y."/>
        </authorList>
    </citation>
    <scope>NUCLEOTIDE SEQUENCE</scope>
    <source>
        <strain evidence="1">IOP_13</strain>
    </source>
</reference>
<evidence type="ECO:0000313" key="2">
    <source>
        <dbReference type="Proteomes" id="UP001138989"/>
    </source>
</evidence>
<protein>
    <recommendedName>
        <fullName evidence="3">Phosphatidate cytidylyltransferase</fullName>
    </recommendedName>
</protein>
<evidence type="ECO:0000313" key="1">
    <source>
        <dbReference type="EMBL" id="MCD1610548.1"/>
    </source>
</evidence>
<keyword evidence="2" id="KW-1185">Reference proteome</keyword>
<sequence length="322" mass="36559">MRSLRTLPAPPPELVEEIARQAALPVAAVLQPLCDALHARFGEALVAVLFYGSCLRNVDPAEGLVDLYAIVDDYRHAHPGRALRLANAWLPPNVFPLRADTATGQTIQAKCAVLSLADLEHGTALWFQSYLWGRFAQPSRLVYARDPDVERRILQAMARAVVTFLNQVVPCQPARLDSQLLWQRGLALSYATELRPEAADRPAQLAQHDRDHYRRITRAAASAVPGLQAEAGRDDGYLNLATATVRRRAARRWKLRRLQGRTLNVLRLVKAVFTFENGVDYVVWKLQRHLGHPVEISPRMRRHPLIFGWPLLWRLLRERRLR</sequence>
<evidence type="ECO:0008006" key="3">
    <source>
        <dbReference type="Google" id="ProtNLM"/>
    </source>
</evidence>
<organism evidence="1 2">
    <name type="scientific">Stutzerimonas kunmingensis</name>
    <dbReference type="NCBI Taxonomy" id="1211807"/>
    <lineage>
        <taxon>Bacteria</taxon>
        <taxon>Pseudomonadati</taxon>
        <taxon>Pseudomonadota</taxon>
        <taxon>Gammaproteobacteria</taxon>
        <taxon>Pseudomonadales</taxon>
        <taxon>Pseudomonadaceae</taxon>
        <taxon>Stutzerimonas</taxon>
    </lineage>
</organism>
<name>A0A9X1N7R3_9GAMM</name>